<gene>
    <name evidence="1" type="ORF">METZ01_LOCUS12717</name>
</gene>
<evidence type="ECO:0000313" key="1">
    <source>
        <dbReference type="EMBL" id="SUZ59863.1"/>
    </source>
</evidence>
<accession>A0A381P2G9</accession>
<name>A0A381P2G9_9ZZZZ</name>
<proteinExistence type="predicted"/>
<dbReference type="AlphaFoldDB" id="A0A381P2G9"/>
<protein>
    <submittedName>
        <fullName evidence="1">Uncharacterized protein</fullName>
    </submittedName>
</protein>
<reference evidence="1" key="1">
    <citation type="submission" date="2018-05" db="EMBL/GenBank/DDBJ databases">
        <authorList>
            <person name="Lanie J.A."/>
            <person name="Ng W.-L."/>
            <person name="Kazmierczak K.M."/>
            <person name="Andrzejewski T.M."/>
            <person name="Davidsen T.M."/>
            <person name="Wayne K.J."/>
            <person name="Tettelin H."/>
            <person name="Glass J.I."/>
            <person name="Rusch D."/>
            <person name="Podicherti R."/>
            <person name="Tsui H.-C.T."/>
            <person name="Winkler M.E."/>
        </authorList>
    </citation>
    <scope>NUCLEOTIDE SEQUENCE</scope>
</reference>
<dbReference type="Gene3D" id="3.40.50.10610">
    <property type="entry name" value="ABC-type transport auxiliary lipoprotein component"/>
    <property type="match status" value="1"/>
</dbReference>
<sequence>MVHRMISVFIFLACAHASDNKKLAVFHFQNQGLETDAAQSIPENIQGELQKTSTYEFLDGQKIETIITEQKINREDCADTCLARVGKLAGADQVLTGTAILQDGLYTISARLLDVESGTTVHEISFDSQDKNELLQFGLYYLAAGLAGKPLPKKNGGTKMYTVTLEAIAIDETDFFRSAFGEPYPVYIILTENSSPIWETHVGHLRGYRTLKESFVLALNAESTYELQIYDPGFQQEAMHYRITSAAGTWPFQEDRHALGERSFIELSQKLEPGIAYKPNKKI</sequence>
<dbReference type="EMBL" id="UINC01000703">
    <property type="protein sequence ID" value="SUZ59863.1"/>
    <property type="molecule type" value="Genomic_DNA"/>
</dbReference>
<organism evidence="1">
    <name type="scientific">marine metagenome</name>
    <dbReference type="NCBI Taxonomy" id="408172"/>
    <lineage>
        <taxon>unclassified sequences</taxon>
        <taxon>metagenomes</taxon>
        <taxon>ecological metagenomes</taxon>
    </lineage>
</organism>